<dbReference type="InterPro" id="IPR021449">
    <property type="entry name" value="DUF3099"/>
</dbReference>
<feature type="region of interest" description="Disordered" evidence="1">
    <location>
        <begin position="68"/>
        <end position="108"/>
    </location>
</feature>
<evidence type="ECO:0000313" key="3">
    <source>
        <dbReference type="EMBL" id="MBD9699807.1"/>
    </source>
</evidence>
<comment type="caution">
    <text evidence="3">The sequence shown here is derived from an EMBL/GenBank/DDBJ whole genome shotgun (WGS) entry which is preliminary data.</text>
</comment>
<keyword evidence="2" id="KW-0812">Transmembrane</keyword>
<dbReference type="EMBL" id="JACZDF010000005">
    <property type="protein sequence ID" value="MBD9699807.1"/>
    <property type="molecule type" value="Genomic_DNA"/>
</dbReference>
<keyword evidence="4" id="KW-1185">Reference proteome</keyword>
<dbReference type="Pfam" id="PF11298">
    <property type="entry name" value="DUF3099"/>
    <property type="match status" value="1"/>
</dbReference>
<keyword evidence="2" id="KW-0472">Membrane</keyword>
<organism evidence="3 4">
    <name type="scientific">Flavimobilis rhizosphaerae</name>
    <dbReference type="NCBI Taxonomy" id="2775421"/>
    <lineage>
        <taxon>Bacteria</taxon>
        <taxon>Bacillati</taxon>
        <taxon>Actinomycetota</taxon>
        <taxon>Actinomycetes</taxon>
        <taxon>Micrococcales</taxon>
        <taxon>Jonesiaceae</taxon>
        <taxon>Flavimobilis</taxon>
    </lineage>
</organism>
<keyword evidence="2" id="KW-1133">Transmembrane helix</keyword>
<feature type="transmembrane region" description="Helical" evidence="2">
    <location>
        <begin position="44"/>
        <end position="63"/>
    </location>
</feature>
<name>A0ABR9DTY5_9MICO</name>
<gene>
    <name evidence="3" type="ORF">IGS67_09925</name>
</gene>
<sequence>MHRVSDAPEPLAVEQARRMRSYLIQMGIRVVCIALAAAVPSWPLRWVCIAAAVVLPYTAVLIANAGRDRRTTGPVTLDPRALPAAPHDDAAPGGTADGTTPPPTTEDR</sequence>
<feature type="transmembrane region" description="Helical" evidence="2">
    <location>
        <begin position="21"/>
        <end position="38"/>
    </location>
</feature>
<accession>A0ABR9DTY5</accession>
<evidence type="ECO:0000256" key="1">
    <source>
        <dbReference type="SAM" id="MobiDB-lite"/>
    </source>
</evidence>
<proteinExistence type="predicted"/>
<dbReference type="Proteomes" id="UP000642107">
    <property type="component" value="Unassembled WGS sequence"/>
</dbReference>
<protein>
    <submittedName>
        <fullName evidence="3">DUF3099 domain-containing protein</fullName>
    </submittedName>
</protein>
<evidence type="ECO:0000313" key="4">
    <source>
        <dbReference type="Proteomes" id="UP000642107"/>
    </source>
</evidence>
<reference evidence="3 4" key="1">
    <citation type="submission" date="2020-09" db="EMBL/GenBank/DDBJ databases">
        <title>Flavimobilis rhizosphaerae sp. nov., isolated from rhizosphere soil of Spartina alterniflora.</title>
        <authorList>
            <person name="Hanqin C."/>
        </authorList>
    </citation>
    <scope>NUCLEOTIDE SEQUENCE [LARGE SCALE GENOMIC DNA]</scope>
    <source>
        <strain evidence="3 4">GY 10621</strain>
    </source>
</reference>
<evidence type="ECO:0000256" key="2">
    <source>
        <dbReference type="SAM" id="Phobius"/>
    </source>
</evidence>